<evidence type="ECO:0000256" key="1">
    <source>
        <dbReference type="SAM" id="MobiDB-lite"/>
    </source>
</evidence>
<keyword evidence="3" id="KW-1185">Reference proteome</keyword>
<sequence>MKNKWPKLKKAGLQWNPYEWGQGVKVIDYANANPSIVKNSRASIDGLRDTAKLIKECQATLQKKDDAKELDICMQGKLTKAIEFPKLLEGDKNSSDTKSAAKKHQRHTTTIEPSLEEDEQPQRPMHMQEVSDRENSESENGEGSENDQKFFEIDTCYSFPELSFNYSERSVSLLCTIFILSEAECIFRKNTYTI</sequence>
<reference evidence="2 3" key="1">
    <citation type="submission" date="2020-02" db="EMBL/GenBank/DDBJ databases">
        <authorList>
            <person name="Ferguson B K."/>
        </authorList>
    </citation>
    <scope>NUCLEOTIDE SEQUENCE [LARGE SCALE GENOMIC DNA]</scope>
</reference>
<dbReference type="AlphaFoldDB" id="A0A6H5I7X7"/>
<evidence type="ECO:0000313" key="2">
    <source>
        <dbReference type="EMBL" id="CAB0033309.1"/>
    </source>
</evidence>
<proteinExistence type="predicted"/>
<feature type="region of interest" description="Disordered" evidence="1">
    <location>
        <begin position="89"/>
        <end position="146"/>
    </location>
</feature>
<organism evidence="2 3">
    <name type="scientific">Trichogramma brassicae</name>
    <dbReference type="NCBI Taxonomy" id="86971"/>
    <lineage>
        <taxon>Eukaryota</taxon>
        <taxon>Metazoa</taxon>
        <taxon>Ecdysozoa</taxon>
        <taxon>Arthropoda</taxon>
        <taxon>Hexapoda</taxon>
        <taxon>Insecta</taxon>
        <taxon>Pterygota</taxon>
        <taxon>Neoptera</taxon>
        <taxon>Endopterygota</taxon>
        <taxon>Hymenoptera</taxon>
        <taxon>Apocrita</taxon>
        <taxon>Proctotrupomorpha</taxon>
        <taxon>Chalcidoidea</taxon>
        <taxon>Trichogrammatidae</taxon>
        <taxon>Trichogramma</taxon>
    </lineage>
</organism>
<protein>
    <submittedName>
        <fullName evidence="2">Uncharacterized protein</fullName>
    </submittedName>
</protein>
<dbReference type="OrthoDB" id="676979at2759"/>
<dbReference type="EMBL" id="CADCXV010000706">
    <property type="protein sequence ID" value="CAB0033309.1"/>
    <property type="molecule type" value="Genomic_DNA"/>
</dbReference>
<name>A0A6H5I7X7_9HYME</name>
<accession>A0A6H5I7X7</accession>
<dbReference type="Proteomes" id="UP000479190">
    <property type="component" value="Unassembled WGS sequence"/>
</dbReference>
<gene>
    <name evidence="2" type="ORF">TBRA_LOCUS5226</name>
</gene>
<evidence type="ECO:0000313" key="3">
    <source>
        <dbReference type="Proteomes" id="UP000479190"/>
    </source>
</evidence>